<proteinExistence type="predicted"/>
<organism evidence="1 2">
    <name type="scientific">Bathymodiolus azoricus thioautotrophic gill symbiont</name>
    <dbReference type="NCBI Taxonomy" id="235205"/>
    <lineage>
        <taxon>Bacteria</taxon>
        <taxon>Pseudomonadati</taxon>
        <taxon>Pseudomonadota</taxon>
        <taxon>Gammaproteobacteria</taxon>
        <taxon>sulfur-oxidizing symbionts</taxon>
    </lineage>
</organism>
<name>A0A1H6L6R9_9GAMM</name>
<sequence length="35" mass="4219">MKMCFVFMPFSKKIVLLTTYICLRVYKISIFIPML</sequence>
<evidence type="ECO:0000313" key="1">
    <source>
        <dbReference type="EMBL" id="SEH80118.1"/>
    </source>
</evidence>
<dbReference type="EMBL" id="CDSC02000219">
    <property type="protein sequence ID" value="SEH80118.1"/>
    <property type="molecule type" value="Genomic_DNA"/>
</dbReference>
<dbReference type="AlphaFoldDB" id="A0A1H6L6R9"/>
<accession>A0A1H6L6R9</accession>
<evidence type="ECO:0000313" key="2">
    <source>
        <dbReference type="Proteomes" id="UP000198988"/>
    </source>
</evidence>
<dbReference type="Proteomes" id="UP000198988">
    <property type="component" value="Unassembled WGS sequence"/>
</dbReference>
<gene>
    <name evidence="1" type="ORF">BAZSYMA_ACONTIG40284_0</name>
</gene>
<protein>
    <submittedName>
        <fullName evidence="1">Uncharacterized protein</fullName>
    </submittedName>
</protein>
<reference evidence="2" key="1">
    <citation type="submission" date="2016-06" db="EMBL/GenBank/DDBJ databases">
        <authorList>
            <person name="Petersen J."/>
            <person name="Sayavedra L."/>
        </authorList>
    </citation>
    <scope>NUCLEOTIDE SEQUENCE [LARGE SCALE GENOMIC DNA]</scope>
    <source>
        <strain evidence="2">BazSymA</strain>
    </source>
</reference>